<dbReference type="GO" id="GO:0070967">
    <property type="term" value="F:coenzyme F420 binding"/>
    <property type="evidence" value="ECO:0007669"/>
    <property type="project" value="TreeGrafter"/>
</dbReference>
<dbReference type="OrthoDB" id="159383at2"/>
<dbReference type="PANTHER" id="PTHR35176:SF1">
    <property type="entry name" value="F420H(2)-DEPENDENT BILIVERDIN REDUCTASE"/>
    <property type="match status" value="1"/>
</dbReference>
<proteinExistence type="predicted"/>
<dbReference type="InterPro" id="IPR052019">
    <property type="entry name" value="F420H2_bilvrd_red/Heme_oxyg"/>
</dbReference>
<dbReference type="RefSeq" id="WP_069464533.1">
    <property type="nucleotide sequence ID" value="NZ_FODD01000005.1"/>
</dbReference>
<sequence length="146" mass="16540">MENMSQAEWMAFALEGTRTGKVAVTRKDGRPHVTPTWFVLDDTDPEDVRVVLNTGRDSLKGRALRRDPHFALCVDDQRPPYSYVLLECTAELVEDVEQMKPWAVRIGTRYMGQERGPEIGARNAVPGEYLVRGRIDRVTAHRDVTG</sequence>
<dbReference type="GO" id="GO:0016627">
    <property type="term" value="F:oxidoreductase activity, acting on the CH-CH group of donors"/>
    <property type="evidence" value="ECO:0007669"/>
    <property type="project" value="TreeGrafter"/>
</dbReference>
<dbReference type="PANTHER" id="PTHR35176">
    <property type="entry name" value="HEME OXYGENASE HI_0854-RELATED"/>
    <property type="match status" value="1"/>
</dbReference>
<dbReference type="InterPro" id="IPR011576">
    <property type="entry name" value="Pyridox_Oxase_N"/>
</dbReference>
<protein>
    <submittedName>
        <fullName evidence="3">PPOX class probable F420-dependent enzyme</fullName>
    </submittedName>
</protein>
<evidence type="ECO:0000313" key="4">
    <source>
        <dbReference type="Proteomes" id="UP000181951"/>
    </source>
</evidence>
<feature type="domain" description="Pyridoxamine 5'-phosphate oxidase N-terminal" evidence="2">
    <location>
        <begin position="13"/>
        <end position="123"/>
    </location>
</feature>
<dbReference type="STRING" id="310780.SAMN05216267_1005217"/>
<evidence type="ECO:0000259" key="2">
    <source>
        <dbReference type="Pfam" id="PF01243"/>
    </source>
</evidence>
<name>A0A1H8GQ93_9ACTN</name>
<reference evidence="3 4" key="1">
    <citation type="submission" date="2016-10" db="EMBL/GenBank/DDBJ databases">
        <authorList>
            <person name="de Groot N.N."/>
        </authorList>
    </citation>
    <scope>NUCLEOTIDE SEQUENCE [LARGE SCALE GENOMIC DNA]</scope>
    <source>
        <strain evidence="3 4">CGMCC 4.2026</strain>
    </source>
</reference>
<dbReference type="Gene3D" id="2.30.110.10">
    <property type="entry name" value="Electron Transport, Fmn-binding Protein, Chain A"/>
    <property type="match status" value="1"/>
</dbReference>
<keyword evidence="4" id="KW-1185">Reference proteome</keyword>
<keyword evidence="1" id="KW-0560">Oxidoreductase</keyword>
<dbReference type="GO" id="GO:0005829">
    <property type="term" value="C:cytosol"/>
    <property type="evidence" value="ECO:0007669"/>
    <property type="project" value="TreeGrafter"/>
</dbReference>
<dbReference type="Pfam" id="PF01243">
    <property type="entry name" value="PNPOx_N"/>
    <property type="match status" value="1"/>
</dbReference>
<dbReference type="AlphaFoldDB" id="A0A1H8GQ93"/>
<evidence type="ECO:0000256" key="1">
    <source>
        <dbReference type="ARBA" id="ARBA00023002"/>
    </source>
</evidence>
<dbReference type="EMBL" id="FODD01000005">
    <property type="protein sequence ID" value="SEN45975.1"/>
    <property type="molecule type" value="Genomic_DNA"/>
</dbReference>
<accession>A0A1H8GQ93</accession>
<dbReference type="SUPFAM" id="SSF50475">
    <property type="entry name" value="FMN-binding split barrel"/>
    <property type="match status" value="1"/>
</dbReference>
<dbReference type="NCBIfam" id="TIGR03618">
    <property type="entry name" value="Rv1155_F420"/>
    <property type="match status" value="1"/>
</dbReference>
<evidence type="ECO:0000313" key="3">
    <source>
        <dbReference type="EMBL" id="SEN45975.1"/>
    </source>
</evidence>
<organism evidence="3 4">
    <name type="scientific">Actinacidiphila rubida</name>
    <dbReference type="NCBI Taxonomy" id="310780"/>
    <lineage>
        <taxon>Bacteria</taxon>
        <taxon>Bacillati</taxon>
        <taxon>Actinomycetota</taxon>
        <taxon>Actinomycetes</taxon>
        <taxon>Kitasatosporales</taxon>
        <taxon>Streptomycetaceae</taxon>
        <taxon>Actinacidiphila</taxon>
    </lineage>
</organism>
<gene>
    <name evidence="3" type="ORF">SAMN05216267_1005217</name>
</gene>
<dbReference type="InterPro" id="IPR019920">
    <property type="entry name" value="F420-binding_dom_put"/>
</dbReference>
<dbReference type="InterPro" id="IPR012349">
    <property type="entry name" value="Split_barrel_FMN-bd"/>
</dbReference>
<dbReference type="Proteomes" id="UP000181951">
    <property type="component" value="Unassembled WGS sequence"/>
</dbReference>